<gene>
    <name evidence="1" type="ORF">C1H46_008385</name>
</gene>
<evidence type="ECO:0000313" key="2">
    <source>
        <dbReference type="Proteomes" id="UP000315295"/>
    </source>
</evidence>
<dbReference type="Proteomes" id="UP000315295">
    <property type="component" value="Unassembled WGS sequence"/>
</dbReference>
<sequence>MTSSSSRFNTVEFKSSRFQNLLLPCMVEYEGFARFVNADTLRVSDACEDQDHELEDLVIYGVLSLPPLIVITLLPCQHHDISHT</sequence>
<protein>
    <submittedName>
        <fullName evidence="1">Uncharacterized protein</fullName>
    </submittedName>
</protein>
<evidence type="ECO:0000313" key="1">
    <source>
        <dbReference type="EMBL" id="TQE05961.1"/>
    </source>
</evidence>
<comment type="caution">
    <text evidence="1">The sequence shown here is derived from an EMBL/GenBank/DDBJ whole genome shotgun (WGS) entry which is preliminary data.</text>
</comment>
<keyword evidence="2" id="KW-1185">Reference proteome</keyword>
<accession>A0A540N4I7</accession>
<dbReference type="AlphaFoldDB" id="A0A540N4I7"/>
<proteinExistence type="predicted"/>
<reference evidence="1 2" key="1">
    <citation type="journal article" date="2019" name="G3 (Bethesda)">
        <title>Sequencing of a Wild Apple (Malus baccata) Genome Unravels the Differences Between Cultivated and Wild Apple Species Regarding Disease Resistance and Cold Tolerance.</title>
        <authorList>
            <person name="Chen X."/>
        </authorList>
    </citation>
    <scope>NUCLEOTIDE SEQUENCE [LARGE SCALE GENOMIC DNA]</scope>
    <source>
        <strain evidence="2">cv. Shandingzi</strain>
        <tissue evidence="1">Leaves</tissue>
    </source>
</reference>
<dbReference type="EMBL" id="VIEB01000112">
    <property type="protein sequence ID" value="TQE05961.1"/>
    <property type="molecule type" value="Genomic_DNA"/>
</dbReference>
<name>A0A540N4I7_MALBA</name>
<organism evidence="1 2">
    <name type="scientific">Malus baccata</name>
    <name type="common">Siberian crab apple</name>
    <name type="synonym">Pyrus baccata</name>
    <dbReference type="NCBI Taxonomy" id="106549"/>
    <lineage>
        <taxon>Eukaryota</taxon>
        <taxon>Viridiplantae</taxon>
        <taxon>Streptophyta</taxon>
        <taxon>Embryophyta</taxon>
        <taxon>Tracheophyta</taxon>
        <taxon>Spermatophyta</taxon>
        <taxon>Magnoliopsida</taxon>
        <taxon>eudicotyledons</taxon>
        <taxon>Gunneridae</taxon>
        <taxon>Pentapetalae</taxon>
        <taxon>rosids</taxon>
        <taxon>fabids</taxon>
        <taxon>Rosales</taxon>
        <taxon>Rosaceae</taxon>
        <taxon>Amygdaloideae</taxon>
        <taxon>Maleae</taxon>
        <taxon>Malus</taxon>
    </lineage>
</organism>